<dbReference type="PROSITE" id="PS50041">
    <property type="entry name" value="C_TYPE_LECTIN_2"/>
    <property type="match status" value="1"/>
</dbReference>
<evidence type="ECO:0000256" key="3">
    <source>
        <dbReference type="SAM" id="Phobius"/>
    </source>
</evidence>
<feature type="transmembrane region" description="Helical" evidence="3">
    <location>
        <begin position="40"/>
        <end position="64"/>
    </location>
</feature>
<keyword evidence="1" id="KW-1015">Disulfide bond</keyword>
<dbReference type="Gene3D" id="3.10.100.10">
    <property type="entry name" value="Mannose-Binding Protein A, subunit A"/>
    <property type="match status" value="1"/>
</dbReference>
<dbReference type="InterPro" id="IPR016186">
    <property type="entry name" value="C-type_lectin-like/link_sf"/>
</dbReference>
<evidence type="ECO:0000313" key="6">
    <source>
        <dbReference type="Proteomes" id="UP001187415"/>
    </source>
</evidence>
<evidence type="ECO:0000256" key="2">
    <source>
        <dbReference type="SAM" id="MobiDB-lite"/>
    </source>
</evidence>
<proteinExistence type="predicted"/>
<accession>A0AA88LZP3</accession>
<name>A0AA88LZP3_CHASR</name>
<dbReference type="SUPFAM" id="SSF56436">
    <property type="entry name" value="C-type lectin-like"/>
    <property type="match status" value="1"/>
</dbReference>
<keyword evidence="3" id="KW-0812">Transmembrane</keyword>
<dbReference type="InterPro" id="IPR016187">
    <property type="entry name" value="CTDL_fold"/>
</dbReference>
<feature type="compositionally biased region" description="Basic and acidic residues" evidence="2">
    <location>
        <begin position="11"/>
        <end position="23"/>
    </location>
</feature>
<organism evidence="5 6">
    <name type="scientific">Channa striata</name>
    <name type="common">Snakehead murrel</name>
    <name type="synonym">Ophicephalus striatus</name>
    <dbReference type="NCBI Taxonomy" id="64152"/>
    <lineage>
        <taxon>Eukaryota</taxon>
        <taxon>Metazoa</taxon>
        <taxon>Chordata</taxon>
        <taxon>Craniata</taxon>
        <taxon>Vertebrata</taxon>
        <taxon>Euteleostomi</taxon>
        <taxon>Actinopterygii</taxon>
        <taxon>Neopterygii</taxon>
        <taxon>Teleostei</taxon>
        <taxon>Neoteleostei</taxon>
        <taxon>Acanthomorphata</taxon>
        <taxon>Anabantaria</taxon>
        <taxon>Anabantiformes</taxon>
        <taxon>Channoidei</taxon>
        <taxon>Channidae</taxon>
        <taxon>Channa</taxon>
    </lineage>
</organism>
<keyword evidence="3" id="KW-0472">Membrane</keyword>
<feature type="domain" description="C-type lectin" evidence="4">
    <location>
        <begin position="164"/>
        <end position="286"/>
    </location>
</feature>
<dbReference type="EMBL" id="JAUPFM010000016">
    <property type="protein sequence ID" value="KAK2826125.1"/>
    <property type="molecule type" value="Genomic_DNA"/>
</dbReference>
<dbReference type="Pfam" id="PF00059">
    <property type="entry name" value="Lectin_C"/>
    <property type="match status" value="1"/>
</dbReference>
<evidence type="ECO:0000256" key="1">
    <source>
        <dbReference type="ARBA" id="ARBA00023157"/>
    </source>
</evidence>
<comment type="caution">
    <text evidence="5">The sequence shown here is derived from an EMBL/GenBank/DDBJ whole genome shotgun (WGS) entry which is preliminary data.</text>
</comment>
<dbReference type="InterPro" id="IPR018378">
    <property type="entry name" value="C-type_lectin_CS"/>
</dbReference>
<dbReference type="Proteomes" id="UP001187415">
    <property type="component" value="Unassembled WGS sequence"/>
</dbReference>
<dbReference type="InterPro" id="IPR001304">
    <property type="entry name" value="C-type_lectin-like"/>
</dbReference>
<keyword evidence="6" id="KW-1185">Reference proteome</keyword>
<keyword evidence="3" id="KW-1133">Transmembrane helix</keyword>
<evidence type="ECO:0000259" key="4">
    <source>
        <dbReference type="PROSITE" id="PS50041"/>
    </source>
</evidence>
<protein>
    <recommendedName>
        <fullName evidence="4">C-type lectin domain-containing protein</fullName>
    </recommendedName>
</protein>
<dbReference type="SMART" id="SM00034">
    <property type="entry name" value="CLECT"/>
    <property type="match status" value="1"/>
</dbReference>
<evidence type="ECO:0000313" key="5">
    <source>
        <dbReference type="EMBL" id="KAK2826125.1"/>
    </source>
</evidence>
<feature type="region of interest" description="Disordered" evidence="2">
    <location>
        <begin position="1"/>
        <end position="24"/>
    </location>
</feature>
<dbReference type="PANTHER" id="PTHR22803">
    <property type="entry name" value="MANNOSE, PHOSPHOLIPASE, LECTIN RECEPTOR RELATED"/>
    <property type="match status" value="1"/>
</dbReference>
<sequence length="298" mass="34158">MSSEQKINEAIGRDGHSEPRDRTFGQGLFRKRGGSAFLSVRLVIVCLALLNAVLLIAAFIIGIYCAKATDLESLHSADAALMVELNYLHNHSEVTQAKLEAQRTLAAERKSHRQLMLQVKQMKTITDGLQGKIETLKTEKTYLQTNITSIEESCGRCLPGWVLLNSSCYYFSRNDINYKKNWLESRAYCTSQGGDLLVINNSEEQELMSYHLPKSSNSGAYYQNGFWIGLSLKLTTWVWVNNVTETESLYWKYGHPNRSDHQRYNCAAFHNYNDARRTWFNANCTEVRMKWICEMQPK</sequence>
<dbReference type="InterPro" id="IPR050111">
    <property type="entry name" value="C-type_lectin/snaclec_domain"/>
</dbReference>
<dbReference type="PROSITE" id="PS00615">
    <property type="entry name" value="C_TYPE_LECTIN_1"/>
    <property type="match status" value="1"/>
</dbReference>
<gene>
    <name evidence="5" type="ORF">Q5P01_020339</name>
</gene>
<dbReference type="AlphaFoldDB" id="A0AA88LZP3"/>
<reference evidence="5" key="1">
    <citation type="submission" date="2023-07" db="EMBL/GenBank/DDBJ databases">
        <title>Chromosome-level Genome Assembly of Striped Snakehead (Channa striata).</title>
        <authorList>
            <person name="Liu H."/>
        </authorList>
    </citation>
    <scope>NUCLEOTIDE SEQUENCE</scope>
    <source>
        <strain evidence="5">Gz</strain>
        <tissue evidence="5">Muscle</tissue>
    </source>
</reference>